<feature type="transmembrane region" description="Helical" evidence="4">
    <location>
        <begin position="348"/>
        <end position="370"/>
    </location>
</feature>
<proteinExistence type="predicted"/>
<dbReference type="Gene3D" id="3.80.10.10">
    <property type="entry name" value="Ribonuclease Inhibitor"/>
    <property type="match status" value="2"/>
</dbReference>
<evidence type="ECO:0000256" key="5">
    <source>
        <dbReference type="SAM" id="SignalP"/>
    </source>
</evidence>
<name>A0A9N9RSW3_9DIPT</name>
<dbReference type="AlphaFoldDB" id="A0A9N9RSW3"/>
<evidence type="ECO:0000256" key="4">
    <source>
        <dbReference type="SAM" id="Phobius"/>
    </source>
</evidence>
<reference evidence="6" key="1">
    <citation type="submission" date="2022-01" db="EMBL/GenBank/DDBJ databases">
        <authorList>
            <person name="King R."/>
        </authorList>
    </citation>
    <scope>NUCLEOTIDE SEQUENCE</scope>
</reference>
<keyword evidence="1" id="KW-0433">Leucine-rich repeat</keyword>
<dbReference type="Pfam" id="PF13855">
    <property type="entry name" value="LRR_8"/>
    <property type="match status" value="2"/>
</dbReference>
<dbReference type="SMART" id="SM00369">
    <property type="entry name" value="LRR_TYP"/>
    <property type="match status" value="2"/>
</dbReference>
<dbReference type="GO" id="GO:0005615">
    <property type="term" value="C:extracellular space"/>
    <property type="evidence" value="ECO:0007669"/>
    <property type="project" value="TreeGrafter"/>
</dbReference>
<evidence type="ECO:0000313" key="7">
    <source>
        <dbReference type="Proteomes" id="UP001153620"/>
    </source>
</evidence>
<dbReference type="Proteomes" id="UP001153620">
    <property type="component" value="Chromosome 2"/>
</dbReference>
<protein>
    <submittedName>
        <fullName evidence="6">Uncharacterized protein</fullName>
    </submittedName>
</protein>
<reference evidence="6" key="2">
    <citation type="submission" date="2022-10" db="EMBL/GenBank/DDBJ databases">
        <authorList>
            <consortium name="ENA_rothamsted_submissions"/>
            <consortium name="culmorum"/>
            <person name="King R."/>
        </authorList>
    </citation>
    <scope>NUCLEOTIDE SEQUENCE</scope>
</reference>
<dbReference type="InterPro" id="IPR032675">
    <property type="entry name" value="LRR_dom_sf"/>
</dbReference>
<keyword evidence="7" id="KW-1185">Reference proteome</keyword>
<organism evidence="6 7">
    <name type="scientific">Chironomus riparius</name>
    <dbReference type="NCBI Taxonomy" id="315576"/>
    <lineage>
        <taxon>Eukaryota</taxon>
        <taxon>Metazoa</taxon>
        <taxon>Ecdysozoa</taxon>
        <taxon>Arthropoda</taxon>
        <taxon>Hexapoda</taxon>
        <taxon>Insecta</taxon>
        <taxon>Pterygota</taxon>
        <taxon>Neoptera</taxon>
        <taxon>Endopterygota</taxon>
        <taxon>Diptera</taxon>
        <taxon>Nematocera</taxon>
        <taxon>Chironomoidea</taxon>
        <taxon>Chironomidae</taxon>
        <taxon>Chironominae</taxon>
        <taxon>Chironomus</taxon>
    </lineage>
</organism>
<dbReference type="PANTHER" id="PTHR24373">
    <property type="entry name" value="SLIT RELATED LEUCINE-RICH REPEAT NEURONAL PROTEIN"/>
    <property type="match status" value="1"/>
</dbReference>
<accession>A0A9N9RSW3</accession>
<feature type="signal peptide" evidence="5">
    <location>
        <begin position="1"/>
        <end position="18"/>
    </location>
</feature>
<keyword evidence="2 5" id="KW-0732">Signal</keyword>
<dbReference type="InterPro" id="IPR050328">
    <property type="entry name" value="Dev_Immune_Receptor"/>
</dbReference>
<sequence>MLIMLFKVFIILNSTVLTSIVVYSKEICPRVCVCDVFEGQKRADCSEQHLVSAEINLAKSVEILNLSGNDITTVDNHNFKEYDDLINLSLAKNSIHTLGLFAFENLEKLKHLDLSENRLEFMDDKIIESNIALTYLDLSRNKFMMLDDKPLLISASLEFLSLRSSHLSHIYDSFFSEMPKIIDLDLSDNLLNTLQSTIFDPLEKIQYLNIEYNSFTCDSSLEHTLKVLKIRRVFVKTDKCNKHSKKVMFEKMIMLDTSEKETKEDVEIERVWGGQLPSVTFKNITNISNKSILKQKMEEYFIELKDNREEQDDCLNDEFMSLLCECRQNFIFLYETQIAKTKAIEIRLYAVLYVGIFIGAVSGCFIFYIFNAVKKKCGNAITKQMKRQEIRDRIVRNHEDDIRRRRNDSQDQPLISNIINVQDIVRTSHNLRHRNDQTERIIGEPSATAQLVDRLFRDRDRNISEIIPIPESPVQRRQNIHNPQTVQTDSFSSYIAVNRSQTEFNRQIEIHPDEENQEHQNERSDIFESDAVSEYASALGDGSILNIDRSCTPPPAYREIFE</sequence>
<dbReference type="GO" id="GO:0031012">
    <property type="term" value="C:extracellular matrix"/>
    <property type="evidence" value="ECO:0007669"/>
    <property type="project" value="TreeGrafter"/>
</dbReference>
<keyword evidence="3" id="KW-0677">Repeat</keyword>
<keyword evidence="4" id="KW-1133">Transmembrane helix</keyword>
<dbReference type="EMBL" id="OU895878">
    <property type="protein sequence ID" value="CAG9804264.1"/>
    <property type="molecule type" value="Genomic_DNA"/>
</dbReference>
<dbReference type="InterPro" id="IPR001611">
    <property type="entry name" value="Leu-rich_rpt"/>
</dbReference>
<evidence type="ECO:0000256" key="3">
    <source>
        <dbReference type="ARBA" id="ARBA00022737"/>
    </source>
</evidence>
<keyword evidence="4" id="KW-0812">Transmembrane</keyword>
<evidence type="ECO:0000256" key="1">
    <source>
        <dbReference type="ARBA" id="ARBA00022614"/>
    </source>
</evidence>
<keyword evidence="4" id="KW-0472">Membrane</keyword>
<evidence type="ECO:0000313" key="6">
    <source>
        <dbReference type="EMBL" id="CAG9804264.1"/>
    </source>
</evidence>
<evidence type="ECO:0000256" key="2">
    <source>
        <dbReference type="ARBA" id="ARBA00022729"/>
    </source>
</evidence>
<dbReference type="SUPFAM" id="SSF52058">
    <property type="entry name" value="L domain-like"/>
    <property type="match status" value="1"/>
</dbReference>
<feature type="chain" id="PRO_5040251775" evidence="5">
    <location>
        <begin position="19"/>
        <end position="562"/>
    </location>
</feature>
<dbReference type="PANTHER" id="PTHR24373:SF370">
    <property type="entry name" value="FISH-LIPS, ISOFORM E"/>
    <property type="match status" value="1"/>
</dbReference>
<gene>
    <name evidence="6" type="ORF">CHIRRI_LOCUS7157</name>
</gene>
<dbReference type="InterPro" id="IPR003591">
    <property type="entry name" value="Leu-rich_rpt_typical-subtyp"/>
</dbReference>
<dbReference type="OrthoDB" id="7783855at2759"/>